<organism evidence="2">
    <name type="scientific">Rhipicephalus appendiculatus</name>
    <name type="common">Brown ear tick</name>
    <dbReference type="NCBI Taxonomy" id="34631"/>
    <lineage>
        <taxon>Eukaryota</taxon>
        <taxon>Metazoa</taxon>
        <taxon>Ecdysozoa</taxon>
        <taxon>Arthropoda</taxon>
        <taxon>Chelicerata</taxon>
        <taxon>Arachnida</taxon>
        <taxon>Acari</taxon>
        <taxon>Parasitiformes</taxon>
        <taxon>Ixodida</taxon>
        <taxon>Ixodoidea</taxon>
        <taxon>Ixodidae</taxon>
        <taxon>Rhipicephalinae</taxon>
        <taxon>Rhipicephalus</taxon>
        <taxon>Rhipicephalus</taxon>
    </lineage>
</organism>
<dbReference type="EMBL" id="GEDV01011549">
    <property type="protein sequence ID" value="JAP77008.1"/>
    <property type="molecule type" value="Transcribed_RNA"/>
</dbReference>
<dbReference type="AlphaFoldDB" id="A0A131YEN8"/>
<feature type="compositionally biased region" description="Basic and acidic residues" evidence="1">
    <location>
        <begin position="68"/>
        <end position="77"/>
    </location>
</feature>
<feature type="region of interest" description="Disordered" evidence="1">
    <location>
        <begin position="117"/>
        <end position="139"/>
    </location>
</feature>
<evidence type="ECO:0000313" key="2">
    <source>
        <dbReference type="EMBL" id="JAP77008.1"/>
    </source>
</evidence>
<name>A0A131YEN8_RHIAP</name>
<feature type="region of interest" description="Disordered" evidence="1">
    <location>
        <begin position="58"/>
        <end position="77"/>
    </location>
</feature>
<accession>A0A131YEN8</accession>
<reference evidence="2" key="1">
    <citation type="journal article" date="2016" name="Ticks Tick Borne Dis.">
        <title>De novo assembly and annotation of the salivary gland transcriptome of Rhipicephalus appendiculatus male and female ticks during blood feeding.</title>
        <authorList>
            <person name="de Castro M.H."/>
            <person name="de Klerk D."/>
            <person name="Pienaar R."/>
            <person name="Latif A.A."/>
            <person name="Rees D.J."/>
            <person name="Mans B.J."/>
        </authorList>
    </citation>
    <scope>NUCLEOTIDE SEQUENCE</scope>
    <source>
        <tissue evidence="2">Salivary glands</tissue>
    </source>
</reference>
<sequence>MWGVCVSSATVAELRFVPVRSRARVFPASVAVNVTMRTTTQRLPVFGLTKRTEGLAPLIGLPETTPRGTERQSTERDDLCRACQTKSLTSAEALAASRSSGRLTGHRPVHHLACEFPNPKKKKEKKTHHGPVWRSCREA</sequence>
<protein>
    <submittedName>
        <fullName evidence="2">Uncharacterized protein</fullName>
    </submittedName>
</protein>
<evidence type="ECO:0000256" key="1">
    <source>
        <dbReference type="SAM" id="MobiDB-lite"/>
    </source>
</evidence>
<proteinExistence type="predicted"/>
<feature type="compositionally biased region" description="Basic residues" evidence="1">
    <location>
        <begin position="119"/>
        <end position="131"/>
    </location>
</feature>